<feature type="region of interest" description="Disordered" evidence="1">
    <location>
        <begin position="1"/>
        <end position="321"/>
    </location>
</feature>
<dbReference type="AlphaFoldDB" id="A0A6J6TB70"/>
<feature type="compositionally biased region" description="Pro residues" evidence="1">
    <location>
        <begin position="49"/>
        <end position="59"/>
    </location>
</feature>
<feature type="compositionally biased region" description="Basic and acidic residues" evidence="1">
    <location>
        <begin position="263"/>
        <end position="278"/>
    </location>
</feature>
<name>A0A6J6TB70_9ZZZZ</name>
<feature type="compositionally biased region" description="Low complexity" evidence="1">
    <location>
        <begin position="95"/>
        <end position="113"/>
    </location>
</feature>
<evidence type="ECO:0000256" key="1">
    <source>
        <dbReference type="SAM" id="MobiDB-lite"/>
    </source>
</evidence>
<feature type="compositionally biased region" description="Low complexity" evidence="1">
    <location>
        <begin position="279"/>
        <end position="295"/>
    </location>
</feature>
<organism evidence="2">
    <name type="scientific">freshwater metagenome</name>
    <dbReference type="NCBI Taxonomy" id="449393"/>
    <lineage>
        <taxon>unclassified sequences</taxon>
        <taxon>metagenomes</taxon>
        <taxon>ecological metagenomes</taxon>
    </lineage>
</organism>
<proteinExistence type="predicted"/>
<sequence length="321" mass="34767">MATVPPGQGGLDRTLSVRRGPRPAPTRARPRPARALGIRGTHAPAPRSALPPPRAPRSPPTRSRSVAEPRSSPARPAPGRSCEPVDRRVRRRARTGTGPTGPRDPGQRTTGRPAHVQPLGGRRDPRPNRFAATPSHCGPVHGSCSAGGPFARGRRAPRMTTGLRSRGRRAPEDSPATSCARVRRRTPQRPRRATSALSREPCPRSAEAVREGRPQPATAGGRQDTGRRECGRLTLPGPIWSGTLSRSPRTTWRRLSPVPAGLRTRDQPVRGTFPEHRSSGVLPRPSPSPLRVSPGISPGSLTPRVEYDWRRHTSASHSRDR</sequence>
<reference evidence="2" key="1">
    <citation type="submission" date="2020-05" db="EMBL/GenBank/DDBJ databases">
        <authorList>
            <person name="Chiriac C."/>
            <person name="Salcher M."/>
            <person name="Ghai R."/>
            <person name="Kavagutti S V."/>
        </authorList>
    </citation>
    <scope>NUCLEOTIDE SEQUENCE</scope>
</reference>
<feature type="compositionally biased region" description="Basic and acidic residues" evidence="1">
    <location>
        <begin position="305"/>
        <end position="321"/>
    </location>
</feature>
<dbReference type="EMBL" id="CAEZYQ010000011">
    <property type="protein sequence ID" value="CAB4744622.1"/>
    <property type="molecule type" value="Genomic_DNA"/>
</dbReference>
<gene>
    <name evidence="2" type="ORF">UFOPK2761_01570</name>
</gene>
<feature type="compositionally biased region" description="Basic residues" evidence="1">
    <location>
        <begin position="181"/>
        <end position="192"/>
    </location>
</feature>
<feature type="compositionally biased region" description="Low complexity" evidence="1">
    <location>
        <begin position="60"/>
        <end position="81"/>
    </location>
</feature>
<evidence type="ECO:0000313" key="2">
    <source>
        <dbReference type="EMBL" id="CAB4744622.1"/>
    </source>
</evidence>
<protein>
    <submittedName>
        <fullName evidence="2">Unannotated protein</fullName>
    </submittedName>
</protein>
<accession>A0A6J6TB70</accession>